<reference evidence="8" key="1">
    <citation type="journal article" date="2020" name="mSystems">
        <title>Genome- and Community-Level Interaction Insights into Carbon Utilization and Element Cycling Functions of Hydrothermarchaeota in Hydrothermal Sediment.</title>
        <authorList>
            <person name="Zhou Z."/>
            <person name="Liu Y."/>
            <person name="Xu W."/>
            <person name="Pan J."/>
            <person name="Luo Z.H."/>
            <person name="Li M."/>
        </authorList>
    </citation>
    <scope>NUCLEOTIDE SEQUENCE [LARGE SCALE GENOMIC DNA]</scope>
    <source>
        <strain evidence="8">SpSt-477</strain>
    </source>
</reference>
<dbReference type="Gene3D" id="1.10.8.10">
    <property type="entry name" value="DNA helicase RuvA subunit, C-terminal domain"/>
    <property type="match status" value="1"/>
</dbReference>
<dbReference type="EMBL" id="DSUH01000012">
    <property type="protein sequence ID" value="HGU31310.1"/>
    <property type="molecule type" value="Genomic_DNA"/>
</dbReference>
<dbReference type="PANTHER" id="PTHR18895">
    <property type="entry name" value="HEMK METHYLTRANSFERASE"/>
    <property type="match status" value="1"/>
</dbReference>
<dbReference type="NCBIfam" id="TIGR03534">
    <property type="entry name" value="RF_mod_PrmC"/>
    <property type="match status" value="1"/>
</dbReference>
<evidence type="ECO:0000256" key="3">
    <source>
        <dbReference type="ARBA" id="ARBA00022691"/>
    </source>
</evidence>
<feature type="binding site" evidence="5">
    <location>
        <position position="186"/>
    </location>
    <ligand>
        <name>S-adenosyl-L-methionine</name>
        <dbReference type="ChEBI" id="CHEBI:59789"/>
    </ligand>
</feature>
<evidence type="ECO:0000256" key="1">
    <source>
        <dbReference type="ARBA" id="ARBA00022603"/>
    </source>
</evidence>
<comment type="catalytic activity">
    <reaction evidence="4 5">
        <text>L-glutaminyl-[peptide chain release factor] + S-adenosyl-L-methionine = N(5)-methyl-L-glutaminyl-[peptide chain release factor] + S-adenosyl-L-homocysteine + H(+)</text>
        <dbReference type="Rhea" id="RHEA:42896"/>
        <dbReference type="Rhea" id="RHEA-COMP:10271"/>
        <dbReference type="Rhea" id="RHEA-COMP:10272"/>
        <dbReference type="ChEBI" id="CHEBI:15378"/>
        <dbReference type="ChEBI" id="CHEBI:30011"/>
        <dbReference type="ChEBI" id="CHEBI:57856"/>
        <dbReference type="ChEBI" id="CHEBI:59789"/>
        <dbReference type="ChEBI" id="CHEBI:61891"/>
        <dbReference type="EC" id="2.1.1.297"/>
    </reaction>
</comment>
<sequence>MVTPPQSPSSPDWTVLKILQWTTQYFESHGIDSPRLTAELLLAHALGTTRLTLYLQHDQPLSASERAAFKHLIQRRLRREPVAYILGKKGFWNLDLDVSPEVLVPRADTETLVETALEVIPARTDGSCWTILDAGTGSGAIVLSIASERKGHRYIATDRSMAALRMARKNAEKVGIDGVLWGCVDWLDAFGFRSLDMVVSNPPYIPSADIDRLEPEVSRYEPRPALDGGRDGLDAIRKIVADAPRVLRPSGWLILEIGWNQGGAVQALIEAAGCFEDIRIRKDLGGMDRVVVARCVRA</sequence>
<comment type="caution">
    <text evidence="8">The sequence shown here is derived from an EMBL/GenBank/DDBJ whole genome shotgun (WGS) entry which is preliminary data.</text>
</comment>
<dbReference type="Gene3D" id="3.40.50.150">
    <property type="entry name" value="Vaccinia Virus protein VP39"/>
    <property type="match status" value="1"/>
</dbReference>
<evidence type="ECO:0000256" key="4">
    <source>
        <dbReference type="ARBA" id="ARBA00048391"/>
    </source>
</evidence>
<feature type="binding site" evidence="5">
    <location>
        <begin position="135"/>
        <end position="139"/>
    </location>
    <ligand>
        <name>S-adenosyl-L-methionine</name>
        <dbReference type="ChEBI" id="CHEBI:59789"/>
    </ligand>
</feature>
<keyword evidence="3 5" id="KW-0949">S-adenosyl-L-methionine</keyword>
<dbReference type="InterPro" id="IPR050320">
    <property type="entry name" value="N5-glutamine_MTase"/>
</dbReference>
<dbReference type="InterPro" id="IPR007848">
    <property type="entry name" value="Small_mtfrase_dom"/>
</dbReference>
<evidence type="ECO:0000259" key="6">
    <source>
        <dbReference type="Pfam" id="PF05175"/>
    </source>
</evidence>
<feature type="domain" description="Release factor glutamine methyltransferase N-terminal" evidence="7">
    <location>
        <begin position="18"/>
        <end position="87"/>
    </location>
</feature>
<dbReference type="InterPro" id="IPR019874">
    <property type="entry name" value="RF_methyltr_PrmC"/>
</dbReference>
<evidence type="ECO:0000256" key="2">
    <source>
        <dbReference type="ARBA" id="ARBA00022679"/>
    </source>
</evidence>
<evidence type="ECO:0000256" key="5">
    <source>
        <dbReference type="HAMAP-Rule" id="MF_02126"/>
    </source>
</evidence>
<accession>A0A7C4MK58</accession>
<dbReference type="PANTHER" id="PTHR18895:SF74">
    <property type="entry name" value="MTRF1L RELEASE FACTOR GLUTAMINE METHYLTRANSFERASE"/>
    <property type="match status" value="1"/>
</dbReference>
<dbReference type="InterPro" id="IPR004556">
    <property type="entry name" value="HemK-like"/>
</dbReference>
<feature type="binding site" evidence="5">
    <location>
        <begin position="201"/>
        <end position="204"/>
    </location>
    <ligand>
        <name>substrate</name>
    </ligand>
</feature>
<keyword evidence="2 5" id="KW-0808">Transferase</keyword>
<dbReference type="NCBIfam" id="TIGR00536">
    <property type="entry name" value="hemK_fam"/>
    <property type="match status" value="1"/>
</dbReference>
<dbReference type="SUPFAM" id="SSF53335">
    <property type="entry name" value="S-adenosyl-L-methionine-dependent methyltransferases"/>
    <property type="match status" value="1"/>
</dbReference>
<feature type="binding site" evidence="5">
    <location>
        <position position="158"/>
    </location>
    <ligand>
        <name>S-adenosyl-L-methionine</name>
        <dbReference type="ChEBI" id="CHEBI:59789"/>
    </ligand>
</feature>
<dbReference type="AlphaFoldDB" id="A0A7C4MK58"/>
<evidence type="ECO:0000259" key="7">
    <source>
        <dbReference type="Pfam" id="PF17827"/>
    </source>
</evidence>
<dbReference type="InterPro" id="IPR002052">
    <property type="entry name" value="DNA_methylase_N6_adenine_CS"/>
</dbReference>
<comment type="function">
    <text evidence="5">Methylates the class 1 translation termination release factors RF1/PrfA and RF2/PrfB on the glutamine residue of the universally conserved GGQ motif.</text>
</comment>
<dbReference type="InterPro" id="IPR040758">
    <property type="entry name" value="PrmC_N"/>
</dbReference>
<keyword evidence="1 5" id="KW-0489">Methyltransferase</keyword>
<name>A0A7C4MK58_9BACT</name>
<dbReference type="HAMAP" id="MF_02126">
    <property type="entry name" value="RF_methyltr_PrmC"/>
    <property type="match status" value="1"/>
</dbReference>
<proteinExistence type="inferred from homology"/>
<evidence type="ECO:0000313" key="8">
    <source>
        <dbReference type="EMBL" id="HGU31310.1"/>
    </source>
</evidence>
<comment type="similarity">
    <text evidence="5">Belongs to the protein N5-glutamine methyltransferase family. PrmC subfamily.</text>
</comment>
<dbReference type="GO" id="GO:0102559">
    <property type="term" value="F:peptide chain release factor N(5)-glutamine methyltransferase activity"/>
    <property type="evidence" value="ECO:0007669"/>
    <property type="project" value="UniProtKB-EC"/>
</dbReference>
<dbReference type="Pfam" id="PF17827">
    <property type="entry name" value="PrmC_N"/>
    <property type="match status" value="1"/>
</dbReference>
<dbReference type="EC" id="2.1.1.297" evidence="5"/>
<gene>
    <name evidence="5 8" type="primary">prmC</name>
    <name evidence="8" type="ORF">ENS29_00465</name>
</gene>
<dbReference type="Pfam" id="PF05175">
    <property type="entry name" value="MTS"/>
    <property type="match status" value="1"/>
</dbReference>
<dbReference type="GO" id="GO:0032259">
    <property type="term" value="P:methylation"/>
    <property type="evidence" value="ECO:0007669"/>
    <property type="project" value="UniProtKB-KW"/>
</dbReference>
<dbReference type="InterPro" id="IPR029063">
    <property type="entry name" value="SAM-dependent_MTases_sf"/>
</dbReference>
<dbReference type="GO" id="GO:0003676">
    <property type="term" value="F:nucleic acid binding"/>
    <property type="evidence" value="ECO:0007669"/>
    <property type="project" value="InterPro"/>
</dbReference>
<feature type="domain" description="Methyltransferase small" evidence="6">
    <location>
        <begin position="130"/>
        <end position="204"/>
    </location>
</feature>
<feature type="binding site" evidence="5">
    <location>
        <position position="201"/>
    </location>
    <ligand>
        <name>S-adenosyl-L-methionine</name>
        <dbReference type="ChEBI" id="CHEBI:59789"/>
    </ligand>
</feature>
<dbReference type="CDD" id="cd02440">
    <property type="entry name" value="AdoMet_MTases"/>
    <property type="match status" value="1"/>
</dbReference>
<dbReference type="PROSITE" id="PS00092">
    <property type="entry name" value="N6_MTASE"/>
    <property type="match status" value="1"/>
</dbReference>
<protein>
    <recommendedName>
        <fullName evidence="5">Release factor glutamine methyltransferase</fullName>
        <shortName evidence="5">RF MTase</shortName>
        <ecNumber evidence="5">2.1.1.297</ecNumber>
    </recommendedName>
    <alternativeName>
        <fullName evidence="5">N5-glutamine methyltransferase PrmC</fullName>
    </alternativeName>
    <alternativeName>
        <fullName evidence="5">Protein-(glutamine-N5) MTase PrmC</fullName>
    </alternativeName>
    <alternativeName>
        <fullName evidence="5">Protein-glutamine N-methyltransferase PrmC</fullName>
    </alternativeName>
</protein>
<organism evidence="8">
    <name type="scientific">Desulfatirhabdium butyrativorans</name>
    <dbReference type="NCBI Taxonomy" id="340467"/>
    <lineage>
        <taxon>Bacteria</taxon>
        <taxon>Pseudomonadati</taxon>
        <taxon>Thermodesulfobacteriota</taxon>
        <taxon>Desulfobacteria</taxon>
        <taxon>Desulfobacterales</taxon>
        <taxon>Desulfatirhabdiaceae</taxon>
        <taxon>Desulfatirhabdium</taxon>
    </lineage>
</organism>